<dbReference type="RefSeq" id="WP_182807557.1">
    <property type="nucleotide sequence ID" value="NZ_JACJFM010000003.1"/>
</dbReference>
<evidence type="ECO:0000313" key="2">
    <source>
        <dbReference type="EMBL" id="MBB1485783.1"/>
    </source>
</evidence>
<dbReference type="EMBL" id="JACJFM010000003">
    <property type="protein sequence ID" value="MBB1485783.1"/>
    <property type="molecule type" value="Genomic_DNA"/>
</dbReference>
<evidence type="ECO:0000313" key="3">
    <source>
        <dbReference type="Proteomes" id="UP000565262"/>
    </source>
</evidence>
<reference evidence="2 3" key="1">
    <citation type="submission" date="2020-08" db="EMBL/GenBank/DDBJ databases">
        <title>Oceanospirillum sp. nov. isolated from marine sediment.</title>
        <authorList>
            <person name="Ji X."/>
        </authorList>
    </citation>
    <scope>NUCLEOTIDE SEQUENCE [LARGE SCALE GENOMIC DNA]</scope>
    <source>
        <strain evidence="2 3">D5</strain>
    </source>
</reference>
<dbReference type="InterPro" id="IPR000700">
    <property type="entry name" value="PAS-assoc_C"/>
</dbReference>
<comment type="caution">
    <text evidence="2">The sequence shown here is derived from an EMBL/GenBank/DDBJ whole genome shotgun (WGS) entry which is preliminary data.</text>
</comment>
<dbReference type="SUPFAM" id="SSF55785">
    <property type="entry name" value="PYP-like sensor domain (PAS domain)"/>
    <property type="match status" value="2"/>
</dbReference>
<keyword evidence="3" id="KW-1185">Reference proteome</keyword>
<proteinExistence type="predicted"/>
<feature type="domain" description="PAC" evidence="1">
    <location>
        <begin position="36"/>
        <end position="89"/>
    </location>
</feature>
<dbReference type="InterPro" id="IPR000014">
    <property type="entry name" value="PAS"/>
</dbReference>
<gene>
    <name evidence="2" type="ORF">H4O21_04050</name>
</gene>
<dbReference type="InterPro" id="IPR035965">
    <property type="entry name" value="PAS-like_dom_sf"/>
</dbReference>
<name>A0A839IKA8_9GAMM</name>
<dbReference type="NCBIfam" id="TIGR00229">
    <property type="entry name" value="sensory_box"/>
    <property type="match status" value="1"/>
</dbReference>
<dbReference type="Pfam" id="PF08448">
    <property type="entry name" value="PAS_4"/>
    <property type="match status" value="1"/>
</dbReference>
<dbReference type="InterPro" id="IPR013656">
    <property type="entry name" value="PAS_4"/>
</dbReference>
<sequence>MPCKMQTATIQKKKHFNLSDNIYRAACRNVPDNSIRRLKGFFYYDEKGQSGWVHTNKWPVTDQYGDVIGLFGISRDVTEQYETERQKKIASRVFNNVMEGIIVTDLSGRVIEVSAFFR</sequence>
<accession>A0A839IKA8</accession>
<evidence type="ECO:0000259" key="1">
    <source>
        <dbReference type="PROSITE" id="PS50113"/>
    </source>
</evidence>
<dbReference type="Gene3D" id="3.30.450.20">
    <property type="entry name" value="PAS domain"/>
    <property type="match status" value="1"/>
</dbReference>
<protein>
    <submittedName>
        <fullName evidence="2">PAS domain S-box protein</fullName>
    </submittedName>
</protein>
<organism evidence="2 3">
    <name type="scientific">Oceanospirillum sediminis</name>
    <dbReference type="NCBI Taxonomy" id="2760088"/>
    <lineage>
        <taxon>Bacteria</taxon>
        <taxon>Pseudomonadati</taxon>
        <taxon>Pseudomonadota</taxon>
        <taxon>Gammaproteobacteria</taxon>
        <taxon>Oceanospirillales</taxon>
        <taxon>Oceanospirillaceae</taxon>
        <taxon>Oceanospirillum</taxon>
    </lineage>
</organism>
<dbReference type="Proteomes" id="UP000565262">
    <property type="component" value="Unassembled WGS sequence"/>
</dbReference>
<dbReference type="PROSITE" id="PS50113">
    <property type="entry name" value="PAC"/>
    <property type="match status" value="1"/>
</dbReference>
<dbReference type="AlphaFoldDB" id="A0A839IKA8"/>